<dbReference type="GO" id="GO:0006357">
    <property type="term" value="P:regulation of transcription by RNA polymerase II"/>
    <property type="evidence" value="ECO:0007669"/>
    <property type="project" value="InterPro"/>
</dbReference>
<proteinExistence type="inferred from homology"/>
<dbReference type="EMBL" id="LK028576">
    <property type="protein sequence ID" value="CDS15835.1"/>
    <property type="molecule type" value="Genomic_DNA"/>
</dbReference>
<evidence type="ECO:0000256" key="5">
    <source>
        <dbReference type="ARBA" id="ARBA00023242"/>
    </source>
</evidence>
<dbReference type="GO" id="GO:0005634">
    <property type="term" value="C:nucleus"/>
    <property type="evidence" value="ECO:0007669"/>
    <property type="project" value="UniProtKB-SubCell"/>
</dbReference>
<evidence type="ECO:0000256" key="4">
    <source>
        <dbReference type="ARBA" id="ARBA00023163"/>
    </source>
</evidence>
<evidence type="ECO:0000313" key="9">
    <source>
        <dbReference type="EMBL" id="CDS15835.1"/>
    </source>
</evidence>
<dbReference type="WBParaSite" id="EgrG_000824300">
    <property type="protein sequence ID" value="EgrG_000824300"/>
    <property type="gene ID" value="EgrG_000824300"/>
</dbReference>
<dbReference type="InterPro" id="IPR024943">
    <property type="entry name" value="Enhancer_polycomb"/>
</dbReference>
<comment type="similarity">
    <text evidence="2 6">Belongs to the enhancer of polycomb family.</text>
</comment>
<keyword evidence="4 6" id="KW-0804">Transcription</keyword>
<reference evidence="9" key="2">
    <citation type="submission" date="2014-06" db="EMBL/GenBank/DDBJ databases">
        <authorList>
            <person name="Aslett M."/>
        </authorList>
    </citation>
    <scope>NUCLEOTIDE SEQUENCE</scope>
</reference>
<evidence type="ECO:0000256" key="7">
    <source>
        <dbReference type="SAM" id="MobiDB-lite"/>
    </source>
</evidence>
<dbReference type="GO" id="GO:0035267">
    <property type="term" value="C:NuA4 histone acetyltransferase complex"/>
    <property type="evidence" value="ECO:0007669"/>
    <property type="project" value="InterPro"/>
</dbReference>
<keyword evidence="3 6" id="KW-0805">Transcription regulation</keyword>
<accession>A0A068WDW1</accession>
<evidence type="ECO:0000259" key="8">
    <source>
        <dbReference type="Pfam" id="PF10513"/>
    </source>
</evidence>
<dbReference type="PANTHER" id="PTHR14898">
    <property type="entry name" value="ENHANCER OF POLYCOMB"/>
    <property type="match status" value="1"/>
</dbReference>
<reference evidence="11" key="3">
    <citation type="submission" date="2020-10" db="UniProtKB">
        <authorList>
            <consortium name="WormBaseParasite"/>
        </authorList>
    </citation>
    <scope>IDENTIFICATION</scope>
</reference>
<feature type="region of interest" description="Disordered" evidence="7">
    <location>
        <begin position="661"/>
        <end position="684"/>
    </location>
</feature>
<dbReference type="Pfam" id="PF10513">
    <property type="entry name" value="EPL1"/>
    <property type="match status" value="1"/>
</dbReference>
<keyword evidence="5 6" id="KW-0539">Nucleus</keyword>
<sequence>MSKVSFRTRQIDFNRSLPIVRYDSDLFFELGEGAFVNRGAPAVPSGMEREEENEHHFIEVLQALQMQKNANVSIPVPEIIDKSEEYEKIYSATFSLPRNLIHIRTIALEDEESVEYDMDSDDEEWLRRSGLNLSSEGFECMIDRLERGCGHDVMNLEDAQLLLSGDQTTIIAVYDYWINKRVQCRQPLILSVRQEKREGGSNNDPYVAFRRRTERMQTRKNRKNDEYSYEKMLLLREQMVSLGEVVSRLVKREVSKEAAIDVDRRVFQLRYKIEDWEAAQLSEADAVAQKTPRSFERLFALSTRKHLTSRKRKISGRSLENALVDSSDTSDAEGSQARNDPISFIRLSGCKYQRPSDCRCFPEAIREEMFCLSRIDRVCHNSRHTQTGYLRRRFGRGGRTHFDRVQSSEDVDSYLHRLDSLPSPPETQTLQLQRFDRSGGLVPCNGSPADFISNEPPGTPTHPSLSPTNENVLFKRFQFYLRSLSKHRLAFSLSRLTGGRCISSGWFGSSGNSIYSRSISDTVYKISVSPSSNSLPPSDAGSSLVGKPASTTVAVKSVLAMRGKNHHQCRRGVDTALTDPLCPVVTSPSDGGDGAAVCGKGRVAPIDSSATNGKALVLMANASATPPTKKAQLLNGGGTLHVTPRKDGVFPLLPHQVTPARKNPVTVKNSNSREDGAASTDDKPSIIHPVLYNV</sequence>
<gene>
    <name evidence="11" type="primary">EGR_01305</name>
    <name evidence="9" type="ORF">EgrG_000824300</name>
</gene>
<evidence type="ECO:0000256" key="1">
    <source>
        <dbReference type="ARBA" id="ARBA00004123"/>
    </source>
</evidence>
<dbReference type="OrthoDB" id="435275at2759"/>
<comment type="subcellular location">
    <subcellularLocation>
        <location evidence="1 6">Nucleus</location>
    </subcellularLocation>
</comment>
<organism evidence="9">
    <name type="scientific">Echinococcus granulosus</name>
    <name type="common">Hydatid tapeworm</name>
    <dbReference type="NCBI Taxonomy" id="6210"/>
    <lineage>
        <taxon>Eukaryota</taxon>
        <taxon>Metazoa</taxon>
        <taxon>Spiralia</taxon>
        <taxon>Lophotrochozoa</taxon>
        <taxon>Platyhelminthes</taxon>
        <taxon>Cestoda</taxon>
        <taxon>Eucestoda</taxon>
        <taxon>Cyclophyllidea</taxon>
        <taxon>Taeniidae</taxon>
        <taxon>Echinococcus</taxon>
        <taxon>Echinococcus granulosus group</taxon>
    </lineage>
</organism>
<dbReference type="InterPro" id="IPR019542">
    <property type="entry name" value="Enhancer_polycomb-like_N"/>
</dbReference>
<evidence type="ECO:0000256" key="6">
    <source>
        <dbReference type="RuleBase" id="RU361124"/>
    </source>
</evidence>
<feature type="compositionally biased region" description="Basic and acidic residues" evidence="7">
    <location>
        <begin position="671"/>
        <end position="684"/>
    </location>
</feature>
<evidence type="ECO:0000256" key="2">
    <source>
        <dbReference type="ARBA" id="ARBA00008035"/>
    </source>
</evidence>
<feature type="domain" description="Enhancer of polycomb-like N-terminal" evidence="8">
    <location>
        <begin position="7"/>
        <end position="147"/>
    </location>
</feature>
<reference evidence="9 10" key="1">
    <citation type="journal article" date="2013" name="Nature">
        <title>The genomes of four tapeworm species reveal adaptations to parasitism.</title>
        <authorList>
            <person name="Tsai I.J."/>
            <person name="Zarowiecki M."/>
            <person name="Holroyd N."/>
            <person name="Garciarrubio A."/>
            <person name="Sanchez-Flores A."/>
            <person name="Brooks K.L."/>
            <person name="Tracey A."/>
            <person name="Bobes R.J."/>
            <person name="Fragoso G."/>
            <person name="Sciutto E."/>
            <person name="Aslett M."/>
            <person name="Beasley H."/>
            <person name="Bennett H.M."/>
            <person name="Cai J."/>
            <person name="Camicia F."/>
            <person name="Clark R."/>
            <person name="Cucher M."/>
            <person name="De Silva N."/>
            <person name="Day T.A."/>
            <person name="Deplazes P."/>
            <person name="Estrada K."/>
            <person name="Fernandez C."/>
            <person name="Holland P.W."/>
            <person name="Hou J."/>
            <person name="Hu S."/>
            <person name="Huckvale T."/>
            <person name="Hung S.S."/>
            <person name="Kamenetzky L."/>
            <person name="Keane J.A."/>
            <person name="Kiss F."/>
            <person name="Koziol U."/>
            <person name="Lambert O."/>
            <person name="Liu K."/>
            <person name="Luo X."/>
            <person name="Luo Y."/>
            <person name="Macchiaroli N."/>
            <person name="Nichol S."/>
            <person name="Paps J."/>
            <person name="Parkinson J."/>
            <person name="Pouchkina-Stantcheva N."/>
            <person name="Riddiford N."/>
            <person name="Rosenzvit M."/>
            <person name="Salinas G."/>
            <person name="Wasmuth J.D."/>
            <person name="Zamanian M."/>
            <person name="Zheng Y."/>
            <person name="Cai X."/>
            <person name="Soberon X."/>
            <person name="Olson P.D."/>
            <person name="Laclette J.P."/>
            <person name="Brehm K."/>
            <person name="Berriman M."/>
            <person name="Garciarrubio A."/>
            <person name="Bobes R.J."/>
            <person name="Fragoso G."/>
            <person name="Sanchez-Flores A."/>
            <person name="Estrada K."/>
            <person name="Cevallos M.A."/>
            <person name="Morett E."/>
            <person name="Gonzalez V."/>
            <person name="Portillo T."/>
            <person name="Ochoa-Leyva A."/>
            <person name="Jose M.V."/>
            <person name="Sciutto E."/>
            <person name="Landa A."/>
            <person name="Jimenez L."/>
            <person name="Valdes V."/>
            <person name="Carrero J.C."/>
            <person name="Larralde C."/>
            <person name="Morales-Montor J."/>
            <person name="Limon-Lason J."/>
            <person name="Soberon X."/>
            <person name="Laclette J.P."/>
        </authorList>
    </citation>
    <scope>NUCLEOTIDE SEQUENCE [LARGE SCALE GENOMIC DNA]</scope>
</reference>
<protein>
    <recommendedName>
        <fullName evidence="6">Enhancer of polycomb-like protein</fullName>
    </recommendedName>
</protein>
<evidence type="ECO:0000313" key="10">
    <source>
        <dbReference type="Proteomes" id="UP000492820"/>
    </source>
</evidence>
<dbReference type="Proteomes" id="UP000492820">
    <property type="component" value="Unassembled WGS sequence"/>
</dbReference>
<name>A0A068WDW1_ECHGR</name>
<evidence type="ECO:0000313" key="11">
    <source>
        <dbReference type="WBParaSite" id="EgrG_000824300"/>
    </source>
</evidence>
<dbReference type="AlphaFoldDB" id="A0A068WDW1"/>
<evidence type="ECO:0000256" key="3">
    <source>
        <dbReference type="ARBA" id="ARBA00023015"/>
    </source>
</evidence>